<feature type="compositionally biased region" description="Polar residues" evidence="1">
    <location>
        <begin position="27"/>
        <end position="38"/>
    </location>
</feature>
<dbReference type="EMBL" id="CP094970">
    <property type="protein sequence ID" value="UYM06885.1"/>
    <property type="molecule type" value="Genomic_DNA"/>
</dbReference>
<feature type="chain" id="PRO_5041301594" description="F5/8 type C domain-containing protein" evidence="2">
    <location>
        <begin position="30"/>
        <end position="502"/>
    </location>
</feature>
<dbReference type="PANTHER" id="PTHR36842">
    <property type="entry name" value="PROTEIN TOLB HOMOLOG"/>
    <property type="match status" value="1"/>
</dbReference>
<dbReference type="Proteomes" id="UP001164390">
    <property type="component" value="Chromosome"/>
</dbReference>
<organism evidence="3 4">
    <name type="scientific">Solicola gregarius</name>
    <dbReference type="NCBI Taxonomy" id="2908642"/>
    <lineage>
        <taxon>Bacteria</taxon>
        <taxon>Bacillati</taxon>
        <taxon>Actinomycetota</taxon>
        <taxon>Actinomycetes</taxon>
        <taxon>Propionibacteriales</taxon>
        <taxon>Nocardioidaceae</taxon>
        <taxon>Solicola</taxon>
    </lineage>
</organism>
<dbReference type="AlphaFoldDB" id="A0AA46YLF6"/>
<accession>A0AA46YLF6</accession>
<dbReference type="Gene3D" id="2.120.10.30">
    <property type="entry name" value="TolB, C-terminal domain"/>
    <property type="match status" value="1"/>
</dbReference>
<evidence type="ECO:0008006" key="5">
    <source>
        <dbReference type="Google" id="ProtNLM"/>
    </source>
</evidence>
<keyword evidence="2" id="KW-0732">Signal</keyword>
<sequence length="502" mass="55104">MRHHARRDALGGALAGLLVVLPFTQSASAAGDGPSSTAREIASGAPTSSTHAEPHAQATTSAPRPGRVRYAIPTWTLKDVEHDTTVRVRYPSGDPRADWDHEPVRIQVRADGGAWTTVGKAKQKPLPHKSGSRTRVTYRLPIEGKIQIRAKAHSTDSSITSKTRKLLVTTMPAFAPTAIRGSGSACGEPVVGRGPTQLGYGCPVGEYGYNSWLYNRKADTRERLAWRTAHAEFATGAEVVIGERRDYWDDPYWYNRVRRFDLATNKSGWVAFKRNGKRAQTASHSSVSANGNRIAYASPNRGISPKAKKGWNVYVARAGVQQSRYVGRGKESDIAAGGRYVAWRTTAGRLRVRDLRTDRWTPVTKRKGHDPKHISVSAGGRYVTFSATVRGERRVRLFDAKASKLRTIAIGQAPSLSENGRYIAYTGKGGAGLYLWDRKTQRKRLLTVGPSGNGAQAHLRQPDISPNGRWIVATTQSINVAPDNGRGWRAKNKVILFDRKRG</sequence>
<gene>
    <name evidence="3" type="ORF">L0C25_07365</name>
</gene>
<feature type="region of interest" description="Disordered" evidence="1">
    <location>
        <begin position="27"/>
        <end position="67"/>
    </location>
</feature>
<keyword evidence="4" id="KW-1185">Reference proteome</keyword>
<reference evidence="3" key="1">
    <citation type="submission" date="2022-01" db="EMBL/GenBank/DDBJ databases">
        <title>Nocardioidaceae gen. sp. A5X3R13.</title>
        <authorList>
            <person name="Lopez Marin M.A."/>
            <person name="Uhlik O."/>
        </authorList>
    </citation>
    <scope>NUCLEOTIDE SEQUENCE</scope>
    <source>
        <strain evidence="3">A5X3R13</strain>
    </source>
</reference>
<evidence type="ECO:0000313" key="4">
    <source>
        <dbReference type="Proteomes" id="UP001164390"/>
    </source>
</evidence>
<name>A0AA46YLF6_9ACTN</name>
<dbReference type="InterPro" id="IPR011042">
    <property type="entry name" value="6-blade_b-propeller_TolB-like"/>
</dbReference>
<feature type="compositionally biased region" description="Polar residues" evidence="1">
    <location>
        <begin position="45"/>
        <end position="62"/>
    </location>
</feature>
<dbReference type="KEGG" id="sgrg:L0C25_07365"/>
<evidence type="ECO:0000256" key="2">
    <source>
        <dbReference type="SAM" id="SignalP"/>
    </source>
</evidence>
<protein>
    <recommendedName>
        <fullName evidence="5">F5/8 type C domain-containing protein</fullName>
    </recommendedName>
</protein>
<evidence type="ECO:0000256" key="1">
    <source>
        <dbReference type="SAM" id="MobiDB-lite"/>
    </source>
</evidence>
<feature type="signal peptide" evidence="2">
    <location>
        <begin position="1"/>
        <end position="29"/>
    </location>
</feature>
<dbReference type="SUPFAM" id="SSF82171">
    <property type="entry name" value="DPP6 N-terminal domain-like"/>
    <property type="match status" value="1"/>
</dbReference>
<dbReference type="RefSeq" id="WP_271635812.1">
    <property type="nucleotide sequence ID" value="NZ_CP094970.1"/>
</dbReference>
<evidence type="ECO:0000313" key="3">
    <source>
        <dbReference type="EMBL" id="UYM06885.1"/>
    </source>
</evidence>
<proteinExistence type="predicted"/>